<name>A0A3P9I6P2_ORYLA</name>
<proteinExistence type="predicted"/>
<dbReference type="Proteomes" id="UP000265200">
    <property type="component" value="Chromosome 6"/>
</dbReference>
<organism evidence="2 3">
    <name type="scientific">Oryzias latipes</name>
    <name type="common">Japanese rice fish</name>
    <name type="synonym">Japanese killifish</name>
    <dbReference type="NCBI Taxonomy" id="8090"/>
    <lineage>
        <taxon>Eukaryota</taxon>
        <taxon>Metazoa</taxon>
        <taxon>Chordata</taxon>
        <taxon>Craniata</taxon>
        <taxon>Vertebrata</taxon>
        <taxon>Euteleostomi</taxon>
        <taxon>Actinopterygii</taxon>
        <taxon>Neopterygii</taxon>
        <taxon>Teleostei</taxon>
        <taxon>Neoteleostei</taxon>
        <taxon>Acanthomorphata</taxon>
        <taxon>Ovalentaria</taxon>
        <taxon>Atherinomorphae</taxon>
        <taxon>Beloniformes</taxon>
        <taxon>Adrianichthyidae</taxon>
        <taxon>Oryziinae</taxon>
        <taxon>Oryzias</taxon>
    </lineage>
</organism>
<protein>
    <recommendedName>
        <fullName evidence="1">EF-hand domain-containing protein</fullName>
    </recommendedName>
</protein>
<evidence type="ECO:0000313" key="2">
    <source>
        <dbReference type="Ensembl" id="ENSORLP00015015519.1"/>
    </source>
</evidence>
<dbReference type="AlphaFoldDB" id="A0A3P9I6P2"/>
<dbReference type="InterPro" id="IPR039879">
    <property type="entry name" value="EFC10"/>
</dbReference>
<accession>A0A3P9I6P2</accession>
<sequence length="136" mass="15743">MATKQEKYAADYLRKHKIAELVENLFSMLLFYRPDNPREFLIEQLKLLKLSQINNVMGPHLLKSSNLDAVFGILDPAKQKHITFAQYKQAMKTLGIKDINECPAEGVNEDRISYETFKAEAERGLQRYSAAYYSEH</sequence>
<dbReference type="GO" id="GO:0005509">
    <property type="term" value="F:calcium ion binding"/>
    <property type="evidence" value="ECO:0007669"/>
    <property type="project" value="InterPro"/>
</dbReference>
<reference key="1">
    <citation type="journal article" date="2007" name="Nature">
        <title>The medaka draft genome and insights into vertebrate genome evolution.</title>
        <authorList>
            <person name="Kasahara M."/>
            <person name="Naruse K."/>
            <person name="Sasaki S."/>
            <person name="Nakatani Y."/>
            <person name="Qu W."/>
            <person name="Ahsan B."/>
            <person name="Yamada T."/>
            <person name="Nagayasu Y."/>
            <person name="Doi K."/>
            <person name="Kasai Y."/>
            <person name="Jindo T."/>
            <person name="Kobayashi D."/>
            <person name="Shimada A."/>
            <person name="Toyoda A."/>
            <person name="Kuroki Y."/>
            <person name="Fujiyama A."/>
            <person name="Sasaki T."/>
            <person name="Shimizu A."/>
            <person name="Asakawa S."/>
            <person name="Shimizu N."/>
            <person name="Hashimoto S."/>
            <person name="Yang J."/>
            <person name="Lee Y."/>
            <person name="Matsushima K."/>
            <person name="Sugano S."/>
            <person name="Sakaizumi M."/>
            <person name="Narita T."/>
            <person name="Ohishi K."/>
            <person name="Haga S."/>
            <person name="Ohta F."/>
            <person name="Nomoto H."/>
            <person name="Nogata K."/>
            <person name="Morishita T."/>
            <person name="Endo T."/>
            <person name="Shin-I T."/>
            <person name="Takeda H."/>
            <person name="Morishita S."/>
            <person name="Kohara Y."/>
        </authorList>
    </citation>
    <scope>NUCLEOTIDE SEQUENCE [LARGE SCALE GENOMIC DNA]</scope>
    <source>
        <strain>Hd-rR</strain>
    </source>
</reference>
<dbReference type="PROSITE" id="PS50222">
    <property type="entry name" value="EF_HAND_2"/>
    <property type="match status" value="1"/>
</dbReference>
<dbReference type="SUPFAM" id="SSF47391">
    <property type="entry name" value="Dimerization-anchoring domain of cAMP-dependent PK regulatory subunit"/>
    <property type="match status" value="1"/>
</dbReference>
<dbReference type="Gene3D" id="1.20.890.10">
    <property type="entry name" value="cAMP-dependent protein kinase regulatory subunit, dimerization-anchoring domain"/>
    <property type="match status" value="1"/>
</dbReference>
<dbReference type="Pfam" id="PF24548">
    <property type="entry name" value="EF_EFCAB10_C"/>
    <property type="match status" value="1"/>
</dbReference>
<dbReference type="PANTHER" id="PTHR21847:SF1">
    <property type="entry name" value="EF-HAND CALCIUM-BINDING DOMAIN-CONTAINING PROTEIN 10"/>
    <property type="match status" value="1"/>
</dbReference>
<dbReference type="Ensembl" id="ENSORLT00015033925.1">
    <property type="protein sequence ID" value="ENSORLP00015015519.1"/>
    <property type="gene ID" value="ENSORLG00015016437.1"/>
</dbReference>
<dbReference type="CDD" id="cd22976">
    <property type="entry name" value="DD_EFCAB10"/>
    <property type="match status" value="1"/>
</dbReference>
<evidence type="ECO:0000259" key="1">
    <source>
        <dbReference type="PROSITE" id="PS50222"/>
    </source>
</evidence>
<reference evidence="2 3" key="2">
    <citation type="submission" date="2017-04" db="EMBL/GenBank/DDBJ databases">
        <title>CpG methylation of centromeres and impact of large insertions on vertebrate speciation.</title>
        <authorList>
            <person name="Ichikawa K."/>
            <person name="Yoshimura J."/>
            <person name="Morishita S."/>
        </authorList>
    </citation>
    <scope>NUCLEOTIDE SEQUENCE</scope>
    <source>
        <strain evidence="2 3">HSOK</strain>
    </source>
</reference>
<dbReference type="PANTHER" id="PTHR21847">
    <property type="entry name" value="EF-HAND CALCIUM-BINDING DOMAIN-CONTAINING PROTEIN 10"/>
    <property type="match status" value="1"/>
</dbReference>
<evidence type="ECO:0000313" key="3">
    <source>
        <dbReference type="Proteomes" id="UP000265200"/>
    </source>
</evidence>
<dbReference type="Ensembl" id="ENSORLT00015023463.1">
    <property type="protein sequence ID" value="ENSORLP00015031928.1"/>
    <property type="gene ID" value="ENSORLG00015016437.1"/>
</dbReference>
<dbReference type="InterPro" id="IPR002048">
    <property type="entry name" value="EF_hand_dom"/>
</dbReference>
<dbReference type="InterPro" id="IPR056587">
    <property type="entry name" value="EF_EFCAB10_C"/>
</dbReference>
<feature type="domain" description="EF-hand" evidence="1">
    <location>
        <begin position="62"/>
        <end position="97"/>
    </location>
</feature>
<reference evidence="2" key="3">
    <citation type="submission" date="2025-05" db="UniProtKB">
        <authorList>
            <consortium name="Ensembl"/>
        </authorList>
    </citation>
    <scope>IDENTIFICATION</scope>
    <source>
        <strain evidence="2">HSOK</strain>
    </source>
</reference>
<dbReference type="InterPro" id="IPR049760">
    <property type="entry name" value="DD_EFCAB10"/>
</dbReference>